<dbReference type="PROSITE" id="PS00519">
    <property type="entry name" value="HTH_ASNC_1"/>
    <property type="match status" value="1"/>
</dbReference>
<dbReference type="RefSeq" id="WP_149428814.1">
    <property type="nucleotide sequence ID" value="NZ_VLNY01000001.1"/>
</dbReference>
<organism evidence="2 3">
    <name type="scientific">Antrihabitans cavernicola</name>
    <dbReference type="NCBI Taxonomy" id="2495913"/>
    <lineage>
        <taxon>Bacteria</taxon>
        <taxon>Bacillati</taxon>
        <taxon>Actinomycetota</taxon>
        <taxon>Actinomycetes</taxon>
        <taxon>Mycobacteriales</taxon>
        <taxon>Nocardiaceae</taxon>
        <taxon>Antrihabitans</taxon>
    </lineage>
</organism>
<dbReference type="Pfam" id="PF00480">
    <property type="entry name" value="ROK"/>
    <property type="match status" value="1"/>
</dbReference>
<dbReference type="Gene3D" id="1.10.10.10">
    <property type="entry name" value="Winged helix-like DNA-binding domain superfamily/Winged helix DNA-binding domain"/>
    <property type="match status" value="1"/>
</dbReference>
<dbReference type="InterPro" id="IPR000600">
    <property type="entry name" value="ROK"/>
</dbReference>
<dbReference type="InterPro" id="IPR019885">
    <property type="entry name" value="Tscrpt_reg_HTH_AsnC-type_CS"/>
</dbReference>
<dbReference type="PANTHER" id="PTHR18964:SF173">
    <property type="entry name" value="GLUCOKINASE"/>
    <property type="match status" value="1"/>
</dbReference>
<dbReference type="InterPro" id="IPR036388">
    <property type="entry name" value="WH-like_DNA-bd_sf"/>
</dbReference>
<sequence length="393" mass="40633">MRTSPSSSPPPTAGDVFALIRDGNADTRAEVGRITGLSRTAIAARITALQSLGLVSEREEAPSTGGRPPARLRFDADAGVVLAVAIGRSRTQLGVCTLAGDALVTSEIDQEIGIGPDDLMPDVAKRLDALLHELGRAPAEVRGVGLCIPGTVDIDRGCSLDSPIMNGWDGIPLAPYLAKLTEAPILLDNDANVIVLSERRGHRERFDNVLLIKASTGLGGGIVAGGTLQRGALGAAGEFGHTKTPAAVGVPCRCGDTGCLEAIAGGWALVRALQQQGRSVGHIRDVVDLALSGDPEAKRLIRESGRQIGEVLAAAINLLNPDALVIGGDMAKAYDTFVAGLRETVYGNATALATRELQILPTTHGDQSGVIGSAALVLEQVLSARAIDRALQG</sequence>
<protein>
    <submittedName>
        <fullName evidence="2">ROK family protein</fullName>
    </submittedName>
</protein>
<dbReference type="EMBL" id="VLNY01000001">
    <property type="protein sequence ID" value="KAA0025039.1"/>
    <property type="molecule type" value="Genomic_DNA"/>
</dbReference>
<dbReference type="OrthoDB" id="3189808at2"/>
<gene>
    <name evidence="2" type="ORF">FOY51_00955</name>
</gene>
<keyword evidence="3" id="KW-1185">Reference proteome</keyword>
<accession>A0A5A7SIB2</accession>
<dbReference type="InterPro" id="IPR036390">
    <property type="entry name" value="WH_DNA-bd_sf"/>
</dbReference>
<dbReference type="Proteomes" id="UP000322244">
    <property type="component" value="Unassembled WGS sequence"/>
</dbReference>
<comment type="caution">
    <text evidence="2">The sequence shown here is derived from an EMBL/GenBank/DDBJ whole genome shotgun (WGS) entry which is preliminary data.</text>
</comment>
<evidence type="ECO:0000256" key="1">
    <source>
        <dbReference type="ARBA" id="ARBA00006479"/>
    </source>
</evidence>
<dbReference type="SUPFAM" id="SSF46785">
    <property type="entry name" value="Winged helix' DNA-binding domain"/>
    <property type="match status" value="1"/>
</dbReference>
<dbReference type="PANTHER" id="PTHR18964">
    <property type="entry name" value="ROK (REPRESSOR, ORF, KINASE) FAMILY"/>
    <property type="match status" value="1"/>
</dbReference>
<reference evidence="2 3" key="1">
    <citation type="submission" date="2019-07" db="EMBL/GenBank/DDBJ databases">
        <title>Rhodococcus cavernicolus sp. nov., isolated from a cave.</title>
        <authorList>
            <person name="Lee S.D."/>
        </authorList>
    </citation>
    <scope>NUCLEOTIDE SEQUENCE [LARGE SCALE GENOMIC DNA]</scope>
    <source>
        <strain evidence="2 3">C1-24</strain>
    </source>
</reference>
<dbReference type="AlphaFoldDB" id="A0A5A7SIB2"/>
<comment type="similarity">
    <text evidence="1">Belongs to the ROK (NagC/XylR) family.</text>
</comment>
<dbReference type="Gene3D" id="3.30.420.40">
    <property type="match status" value="2"/>
</dbReference>
<evidence type="ECO:0000313" key="3">
    <source>
        <dbReference type="Proteomes" id="UP000322244"/>
    </source>
</evidence>
<dbReference type="InterPro" id="IPR043129">
    <property type="entry name" value="ATPase_NBD"/>
</dbReference>
<evidence type="ECO:0000313" key="2">
    <source>
        <dbReference type="EMBL" id="KAA0025039.1"/>
    </source>
</evidence>
<proteinExistence type="inferred from homology"/>
<dbReference type="SUPFAM" id="SSF53067">
    <property type="entry name" value="Actin-like ATPase domain"/>
    <property type="match status" value="1"/>
</dbReference>
<name>A0A5A7SIB2_9NOCA</name>